<protein>
    <submittedName>
        <fullName evidence="2">RES family NAD+ phosphorylase</fullName>
    </submittedName>
</protein>
<dbReference type="SMART" id="SM00953">
    <property type="entry name" value="RES"/>
    <property type="match status" value="1"/>
</dbReference>
<evidence type="ECO:0000259" key="1">
    <source>
        <dbReference type="SMART" id="SM00953"/>
    </source>
</evidence>
<dbReference type="EMBL" id="JANRHA010000003">
    <property type="protein sequence ID" value="MDG3014357.1"/>
    <property type="molecule type" value="Genomic_DNA"/>
</dbReference>
<dbReference type="Proteomes" id="UP001152755">
    <property type="component" value="Unassembled WGS sequence"/>
</dbReference>
<dbReference type="InterPro" id="IPR014914">
    <property type="entry name" value="RES_dom"/>
</dbReference>
<feature type="domain" description="RES" evidence="1">
    <location>
        <begin position="56"/>
        <end position="184"/>
    </location>
</feature>
<dbReference type="Pfam" id="PF08808">
    <property type="entry name" value="RES"/>
    <property type="match status" value="1"/>
</dbReference>
<reference evidence="2" key="1">
    <citation type="submission" date="2022-08" db="EMBL/GenBank/DDBJ databases">
        <title>Genome analysis of Corynebacteriales strain.</title>
        <authorList>
            <person name="Lee S.D."/>
        </authorList>
    </citation>
    <scope>NUCLEOTIDE SEQUENCE</scope>
    <source>
        <strain evidence="2">D3-21</strain>
    </source>
</reference>
<evidence type="ECO:0000313" key="2">
    <source>
        <dbReference type="EMBL" id="MDG3014357.1"/>
    </source>
</evidence>
<organism evidence="2 3">
    <name type="scientific">Speluncibacter jeojiensis</name>
    <dbReference type="NCBI Taxonomy" id="2710754"/>
    <lineage>
        <taxon>Bacteria</taxon>
        <taxon>Bacillati</taxon>
        <taxon>Actinomycetota</taxon>
        <taxon>Actinomycetes</taxon>
        <taxon>Mycobacteriales</taxon>
        <taxon>Speluncibacteraceae</taxon>
        <taxon>Speluncibacter</taxon>
    </lineage>
</organism>
<evidence type="ECO:0000313" key="3">
    <source>
        <dbReference type="Proteomes" id="UP001152755"/>
    </source>
</evidence>
<comment type="caution">
    <text evidence="2">The sequence shown here is derived from an EMBL/GenBank/DDBJ whole genome shotgun (WGS) entry which is preliminary data.</text>
</comment>
<gene>
    <name evidence="2" type="ORF">NVS88_07275</name>
</gene>
<keyword evidence="3" id="KW-1185">Reference proteome</keyword>
<proteinExistence type="predicted"/>
<sequence length="211" mass="23259">MIPAPPGVEALRATGLLPGEVIDVGAEQRIWRVHRTDGVHVLPWNALRTFGPILRFDHHPPPRGEHADHGIWYGSDSPRGALAEAFQSTRVIDCRRGEPFLTALRFTRVLRLLDVSGIGGAAWSTRVGGSHAIESVAQCLSRQWARQIRQAYGEIDGVAYRGRYAGRMSIALFERGADGFPDRPELSLPLWHSELACPLETAAHELGYTVV</sequence>
<dbReference type="RefSeq" id="WP_332519541.1">
    <property type="nucleotide sequence ID" value="NZ_JANRHA010000003.1"/>
</dbReference>
<accession>A0A9X4M027</accession>
<name>A0A9X4M027_9ACTN</name>
<dbReference type="AlphaFoldDB" id="A0A9X4M027"/>